<evidence type="ECO:0000259" key="1">
    <source>
        <dbReference type="Pfam" id="PF12937"/>
    </source>
</evidence>
<reference evidence="2 3" key="1">
    <citation type="journal article" date="2020" name="ISME J.">
        <title>Uncovering the hidden diversity of litter-decomposition mechanisms in mushroom-forming fungi.</title>
        <authorList>
            <person name="Floudas D."/>
            <person name="Bentzer J."/>
            <person name="Ahren D."/>
            <person name="Johansson T."/>
            <person name="Persson P."/>
            <person name="Tunlid A."/>
        </authorList>
    </citation>
    <scope>NUCLEOTIDE SEQUENCE [LARGE SCALE GENOMIC DNA]</scope>
    <source>
        <strain evidence="2 3">CBS 101986</strain>
    </source>
</reference>
<dbReference type="Proteomes" id="UP000567179">
    <property type="component" value="Unassembled WGS sequence"/>
</dbReference>
<dbReference type="SUPFAM" id="SSF52047">
    <property type="entry name" value="RNI-like"/>
    <property type="match status" value="1"/>
</dbReference>
<gene>
    <name evidence="2" type="ORF">D9619_010040</name>
</gene>
<accession>A0A8H5BLQ4</accession>
<dbReference type="InterPro" id="IPR032675">
    <property type="entry name" value="LRR_dom_sf"/>
</dbReference>
<feature type="domain" description="F-box" evidence="1">
    <location>
        <begin position="43"/>
        <end position="92"/>
    </location>
</feature>
<dbReference type="AlphaFoldDB" id="A0A8H5BLQ4"/>
<dbReference type="InterPro" id="IPR036047">
    <property type="entry name" value="F-box-like_dom_sf"/>
</dbReference>
<dbReference type="OrthoDB" id="3052955at2759"/>
<dbReference type="InterPro" id="IPR001810">
    <property type="entry name" value="F-box_dom"/>
</dbReference>
<organism evidence="2 3">
    <name type="scientific">Psilocybe cf. subviscida</name>
    <dbReference type="NCBI Taxonomy" id="2480587"/>
    <lineage>
        <taxon>Eukaryota</taxon>
        <taxon>Fungi</taxon>
        <taxon>Dikarya</taxon>
        <taxon>Basidiomycota</taxon>
        <taxon>Agaricomycotina</taxon>
        <taxon>Agaricomycetes</taxon>
        <taxon>Agaricomycetidae</taxon>
        <taxon>Agaricales</taxon>
        <taxon>Agaricineae</taxon>
        <taxon>Strophariaceae</taxon>
        <taxon>Psilocybe</taxon>
    </lineage>
</organism>
<evidence type="ECO:0000313" key="2">
    <source>
        <dbReference type="EMBL" id="KAF5325443.1"/>
    </source>
</evidence>
<comment type="caution">
    <text evidence="2">The sequence shown here is derived from an EMBL/GenBank/DDBJ whole genome shotgun (WGS) entry which is preliminary data.</text>
</comment>
<dbReference type="SUPFAM" id="SSF81383">
    <property type="entry name" value="F-box domain"/>
    <property type="match status" value="1"/>
</dbReference>
<proteinExistence type="predicted"/>
<dbReference type="Pfam" id="PF12937">
    <property type="entry name" value="F-box-like"/>
    <property type="match status" value="1"/>
</dbReference>
<dbReference type="Gene3D" id="3.80.10.10">
    <property type="entry name" value="Ribonuclease Inhibitor"/>
    <property type="match status" value="1"/>
</dbReference>
<name>A0A8H5BLQ4_9AGAR</name>
<evidence type="ECO:0000313" key="3">
    <source>
        <dbReference type="Proteomes" id="UP000567179"/>
    </source>
</evidence>
<protein>
    <recommendedName>
        <fullName evidence="1">F-box domain-containing protein</fullName>
    </recommendedName>
</protein>
<sequence length="540" mass="61053">MATHNSCHEAQMLIDKKIADLTARTQDSIRLLKTRRNELASVCKLPDEILQCIFLILRDSTDLHPKNWHHVTDVCRHWRHVAIGSPSLWTRLRDFPPALTRLMLERSQNAPLDVRLTFRCSITTLAAILHEVERIRTLDFDGMHNVLDTVYDILAGLGRDWEASLLQSLTIHTAGYNTVAAPASVKILADVFHPTRRLRRLSLINAYYDGSMFPLPSVTHLCLYGRPLGDVSGAQFTETLHQMQNLQALEISLKDTNIRQFLPTPRPRPIHFPCLRRLEISDGDQDLLEPFLSLVTHPRLHQLQIIPSSLVTNVVTFIKLILSSIGKANFGLLEFLTIKDQDVTLSTSPEVDIFYYDELSSFITTWISTSAHDDDCGTTFRLVADVMSCLSPVDLPDRIRLRYISMDSSDAPIAEFTRLFASLPHLETIKVYHKTALVLFKAMNITSTSDSAIPTTPIPFPKLQTIIWHNHDHTEDDWHSHIETDTPLVSSTTFSDLYSGLLSRRAHGVPIIKLELGIDEVFDDIQSSLLKGIGIEVVIK</sequence>
<dbReference type="EMBL" id="JAACJJ010000015">
    <property type="protein sequence ID" value="KAF5325443.1"/>
    <property type="molecule type" value="Genomic_DNA"/>
</dbReference>
<keyword evidence="3" id="KW-1185">Reference proteome</keyword>